<keyword evidence="3" id="KW-1185">Reference proteome</keyword>
<evidence type="ECO:0000313" key="3">
    <source>
        <dbReference type="Proteomes" id="UP000324222"/>
    </source>
</evidence>
<evidence type="ECO:0000256" key="1">
    <source>
        <dbReference type="SAM" id="MobiDB-lite"/>
    </source>
</evidence>
<evidence type="ECO:0000313" key="2">
    <source>
        <dbReference type="EMBL" id="MPC80397.1"/>
    </source>
</evidence>
<comment type="caution">
    <text evidence="2">The sequence shown here is derived from an EMBL/GenBank/DDBJ whole genome shotgun (WGS) entry which is preliminary data.</text>
</comment>
<accession>A0A5B7IFP6</accession>
<dbReference type="EMBL" id="VSRR010053892">
    <property type="protein sequence ID" value="MPC80397.1"/>
    <property type="molecule type" value="Genomic_DNA"/>
</dbReference>
<sequence length="48" mass="5127">MGGCGGRRGRQSGRGRREDKTYVTPSSSPPSPSPARYAVSLLPCLYLT</sequence>
<protein>
    <submittedName>
        <fullName evidence="2">Uncharacterized protein</fullName>
    </submittedName>
</protein>
<dbReference type="AlphaFoldDB" id="A0A5B7IFP6"/>
<feature type="region of interest" description="Disordered" evidence="1">
    <location>
        <begin position="1"/>
        <end position="35"/>
    </location>
</feature>
<gene>
    <name evidence="2" type="ORF">E2C01_074975</name>
</gene>
<name>A0A5B7IFP6_PORTR</name>
<organism evidence="2 3">
    <name type="scientific">Portunus trituberculatus</name>
    <name type="common">Swimming crab</name>
    <name type="synonym">Neptunus trituberculatus</name>
    <dbReference type="NCBI Taxonomy" id="210409"/>
    <lineage>
        <taxon>Eukaryota</taxon>
        <taxon>Metazoa</taxon>
        <taxon>Ecdysozoa</taxon>
        <taxon>Arthropoda</taxon>
        <taxon>Crustacea</taxon>
        <taxon>Multicrustacea</taxon>
        <taxon>Malacostraca</taxon>
        <taxon>Eumalacostraca</taxon>
        <taxon>Eucarida</taxon>
        <taxon>Decapoda</taxon>
        <taxon>Pleocyemata</taxon>
        <taxon>Brachyura</taxon>
        <taxon>Eubrachyura</taxon>
        <taxon>Portunoidea</taxon>
        <taxon>Portunidae</taxon>
        <taxon>Portuninae</taxon>
        <taxon>Portunus</taxon>
    </lineage>
</organism>
<dbReference type="Proteomes" id="UP000324222">
    <property type="component" value="Unassembled WGS sequence"/>
</dbReference>
<proteinExistence type="predicted"/>
<reference evidence="2 3" key="1">
    <citation type="submission" date="2019-05" db="EMBL/GenBank/DDBJ databases">
        <title>Another draft genome of Portunus trituberculatus and its Hox gene families provides insights of decapod evolution.</title>
        <authorList>
            <person name="Jeong J.-H."/>
            <person name="Song I."/>
            <person name="Kim S."/>
            <person name="Choi T."/>
            <person name="Kim D."/>
            <person name="Ryu S."/>
            <person name="Kim W."/>
        </authorList>
    </citation>
    <scope>NUCLEOTIDE SEQUENCE [LARGE SCALE GENOMIC DNA]</scope>
    <source>
        <tissue evidence="2">Muscle</tissue>
    </source>
</reference>